<evidence type="ECO:0000313" key="11">
    <source>
        <dbReference type="Proteomes" id="UP000029050"/>
    </source>
</evidence>
<evidence type="ECO:0000256" key="8">
    <source>
        <dbReference type="SAM" id="Phobius"/>
    </source>
</evidence>
<evidence type="ECO:0000259" key="9">
    <source>
        <dbReference type="PROSITE" id="PS52029"/>
    </source>
</evidence>
<keyword evidence="3 6" id="KW-0133">Cell shape</keyword>
<dbReference type="GO" id="GO:0016740">
    <property type="term" value="F:transferase activity"/>
    <property type="evidence" value="ECO:0007669"/>
    <property type="project" value="UniProtKB-KW"/>
</dbReference>
<dbReference type="SUPFAM" id="SSF141523">
    <property type="entry name" value="L,D-transpeptidase catalytic domain-like"/>
    <property type="match status" value="1"/>
</dbReference>
<dbReference type="PROSITE" id="PS52029">
    <property type="entry name" value="LD_TPASE"/>
    <property type="match status" value="1"/>
</dbReference>
<comment type="caution">
    <text evidence="10">The sequence shown here is derived from an EMBL/GenBank/DDBJ whole genome shotgun (WGS) entry which is preliminary data.</text>
</comment>
<proteinExistence type="predicted"/>
<dbReference type="InterPro" id="IPR038063">
    <property type="entry name" value="Transpep_catalytic_dom"/>
</dbReference>
<name>A0A087CNN1_9BIFI</name>
<feature type="active site" description="Nucleophile" evidence="6">
    <location>
        <position position="515"/>
    </location>
</feature>
<evidence type="ECO:0000256" key="6">
    <source>
        <dbReference type="PROSITE-ProRule" id="PRU01373"/>
    </source>
</evidence>
<sequence>MSDGKHSDDETSSLFPNGENRDFTVSHTDAGEPTVQFVPLRASDWQDSADENELGQDAGFAALSPNRKRGHKGLIVTVALLLLLAAAAVGAFFAAQSYFSDKAAPGVDFAGQSVTGQDEAALTKTVNAAYDSSTVSIKDSSGKTLTATLKDLGVSVDTKTTVQQLLSAKSSDAIGHLNPLSTTSVPLTLKTDEAKMTDFLTDKLVDSDQQAHAATVSYDAASKSFVAKAGSDGQTPQISTVKAAVSKLSDDPGTTVQASVTYSDVAAPITEQTAQEAAASGNQRLSQAITIESGEGKTLSIPATEVAKWISYSSDLDKGTMTLVYDQDAIKSYLSDNLAKALNQDVVNEENVKNTQGTVLTVTTKGVVGVAVKDTDTTAAEVVKSLVAGQGGTIKAQSDVTKYSTSSKVARYDVANGDLWIQVDRSKQVVTVYKGTTVVKTFNVVTGKNGDRESDPGTFFINIKYETQDMRGADYLSKGVKWISYYNGGEGFHAAPWNLTGIAKGDPVNYGSHGCINMIPSDAEWIYKNAPVGTMVKVIGAQPTAAVR</sequence>
<evidence type="ECO:0000256" key="2">
    <source>
        <dbReference type="ARBA" id="ARBA00022679"/>
    </source>
</evidence>
<evidence type="ECO:0000256" key="3">
    <source>
        <dbReference type="ARBA" id="ARBA00022960"/>
    </source>
</evidence>
<protein>
    <submittedName>
        <fullName evidence="10">L,D-transpeptidase catalytic domain protein</fullName>
    </submittedName>
</protein>
<accession>A0A087CNN1</accession>
<keyword evidence="11" id="KW-1185">Reference proteome</keyword>
<keyword evidence="8" id="KW-0812">Transmembrane</keyword>
<dbReference type="STRING" id="218140.BPSY_0066"/>
<dbReference type="InterPro" id="IPR038054">
    <property type="entry name" value="LD_TPept-like_central_sf"/>
</dbReference>
<dbReference type="Gene3D" id="3.10.20.800">
    <property type="match status" value="1"/>
</dbReference>
<evidence type="ECO:0000313" key="10">
    <source>
        <dbReference type="EMBL" id="KFI84881.1"/>
    </source>
</evidence>
<comment type="pathway">
    <text evidence="1 6">Cell wall biogenesis; peptidoglycan biosynthesis.</text>
</comment>
<dbReference type="GO" id="GO:0071972">
    <property type="term" value="F:peptidoglycan L,D-transpeptidase activity"/>
    <property type="evidence" value="ECO:0007669"/>
    <property type="project" value="TreeGrafter"/>
</dbReference>
<keyword evidence="2" id="KW-0808">Transferase</keyword>
<dbReference type="Proteomes" id="UP000029050">
    <property type="component" value="Unassembled WGS sequence"/>
</dbReference>
<organism evidence="10 11">
    <name type="scientific">Bifidobacterium psychraerophilum</name>
    <dbReference type="NCBI Taxonomy" id="218140"/>
    <lineage>
        <taxon>Bacteria</taxon>
        <taxon>Bacillati</taxon>
        <taxon>Actinomycetota</taxon>
        <taxon>Actinomycetes</taxon>
        <taxon>Bifidobacteriales</taxon>
        <taxon>Bifidobacteriaceae</taxon>
        <taxon>Bifidobacterium</taxon>
    </lineage>
</organism>
<dbReference type="PANTHER" id="PTHR30582:SF2">
    <property type="entry name" value="L,D-TRANSPEPTIDASE YCIB-RELATED"/>
    <property type="match status" value="1"/>
</dbReference>
<dbReference type="Gene3D" id="2.40.440.10">
    <property type="entry name" value="L,D-transpeptidase catalytic domain-like"/>
    <property type="match status" value="1"/>
</dbReference>
<evidence type="ECO:0000256" key="4">
    <source>
        <dbReference type="ARBA" id="ARBA00022984"/>
    </source>
</evidence>
<dbReference type="InterPro" id="IPR050979">
    <property type="entry name" value="LD-transpeptidase"/>
</dbReference>
<keyword evidence="5 6" id="KW-0961">Cell wall biogenesis/degradation</keyword>
<dbReference type="CDD" id="cd16913">
    <property type="entry name" value="YkuD_like"/>
    <property type="match status" value="1"/>
</dbReference>
<evidence type="ECO:0000256" key="7">
    <source>
        <dbReference type="SAM" id="MobiDB-lite"/>
    </source>
</evidence>
<keyword evidence="8" id="KW-0472">Membrane</keyword>
<dbReference type="GeneID" id="98299252"/>
<dbReference type="GO" id="GO:0071555">
    <property type="term" value="P:cell wall organization"/>
    <property type="evidence" value="ECO:0007669"/>
    <property type="project" value="UniProtKB-UniRule"/>
</dbReference>
<feature type="region of interest" description="Disordered" evidence="7">
    <location>
        <begin position="1"/>
        <end position="27"/>
    </location>
</feature>
<gene>
    <name evidence="10" type="ORF">BPSY_0066</name>
</gene>
<dbReference type="UniPathway" id="UPA00219"/>
<evidence type="ECO:0000256" key="5">
    <source>
        <dbReference type="ARBA" id="ARBA00023316"/>
    </source>
</evidence>
<dbReference type="GO" id="GO:0008360">
    <property type="term" value="P:regulation of cell shape"/>
    <property type="evidence" value="ECO:0007669"/>
    <property type="project" value="UniProtKB-UniRule"/>
</dbReference>
<dbReference type="GO" id="GO:0018104">
    <property type="term" value="P:peptidoglycan-protein cross-linking"/>
    <property type="evidence" value="ECO:0007669"/>
    <property type="project" value="TreeGrafter"/>
</dbReference>
<dbReference type="GO" id="GO:0005576">
    <property type="term" value="C:extracellular region"/>
    <property type="evidence" value="ECO:0007669"/>
    <property type="project" value="TreeGrafter"/>
</dbReference>
<dbReference type="OrthoDB" id="3176960at2"/>
<keyword evidence="8" id="KW-1133">Transmembrane helix</keyword>
<dbReference type="InterPro" id="IPR005490">
    <property type="entry name" value="LD_TPept_cat_dom"/>
</dbReference>
<feature type="transmembrane region" description="Helical" evidence="8">
    <location>
        <begin position="74"/>
        <end position="95"/>
    </location>
</feature>
<dbReference type="RefSeq" id="WP_051921313.1">
    <property type="nucleotide sequence ID" value="NZ_JGZI01000001.1"/>
</dbReference>
<feature type="domain" description="L,D-TPase catalytic" evidence="9">
    <location>
        <begin position="419"/>
        <end position="539"/>
    </location>
</feature>
<dbReference type="eggNOG" id="COG1376">
    <property type="taxonomic scope" value="Bacteria"/>
</dbReference>
<dbReference type="PANTHER" id="PTHR30582">
    <property type="entry name" value="L,D-TRANSPEPTIDASE"/>
    <property type="match status" value="1"/>
</dbReference>
<dbReference type="AlphaFoldDB" id="A0A087CNN1"/>
<dbReference type="Pfam" id="PF03734">
    <property type="entry name" value="YkuD"/>
    <property type="match status" value="1"/>
</dbReference>
<keyword evidence="4 6" id="KW-0573">Peptidoglycan synthesis</keyword>
<dbReference type="EMBL" id="JGZI01000001">
    <property type="protein sequence ID" value="KFI84881.1"/>
    <property type="molecule type" value="Genomic_DNA"/>
</dbReference>
<evidence type="ECO:0000256" key="1">
    <source>
        <dbReference type="ARBA" id="ARBA00004752"/>
    </source>
</evidence>
<reference evidence="10 11" key="1">
    <citation type="submission" date="2014-03" db="EMBL/GenBank/DDBJ databases">
        <title>Genomics of Bifidobacteria.</title>
        <authorList>
            <person name="Ventura M."/>
            <person name="Milani C."/>
            <person name="Lugli G.A."/>
        </authorList>
    </citation>
    <scope>NUCLEOTIDE SEQUENCE [LARGE SCALE GENOMIC DNA]</scope>
    <source>
        <strain evidence="10 11">LMG 21775</strain>
    </source>
</reference>
<feature type="active site" description="Proton donor/acceptor" evidence="6">
    <location>
        <position position="493"/>
    </location>
</feature>